<accession>L9X962</accession>
<dbReference type="EMBL" id="AOIA01000115">
    <property type="protein sequence ID" value="ELY58260.1"/>
    <property type="molecule type" value="Genomic_DNA"/>
</dbReference>
<feature type="domain" description="HD/PDEase" evidence="1">
    <location>
        <begin position="46"/>
        <end position="169"/>
    </location>
</feature>
<dbReference type="RefSeq" id="WP_008423907.1">
    <property type="nucleotide sequence ID" value="NZ_AOIA01000115.1"/>
</dbReference>
<dbReference type="OrthoDB" id="8895at2157"/>
<keyword evidence="2" id="KW-0378">Hydrolase</keyword>
<organism evidence="2 3">
    <name type="scientific">Natronococcus jeotgali DSM 18795</name>
    <dbReference type="NCBI Taxonomy" id="1227498"/>
    <lineage>
        <taxon>Archaea</taxon>
        <taxon>Methanobacteriati</taxon>
        <taxon>Methanobacteriota</taxon>
        <taxon>Stenosarchaea group</taxon>
        <taxon>Halobacteria</taxon>
        <taxon>Halobacteriales</taxon>
        <taxon>Natrialbaceae</taxon>
        <taxon>Natronococcus</taxon>
    </lineage>
</organism>
<dbReference type="Proteomes" id="UP000011531">
    <property type="component" value="Unassembled WGS sequence"/>
</dbReference>
<dbReference type="SMART" id="SM00471">
    <property type="entry name" value="HDc"/>
    <property type="match status" value="1"/>
</dbReference>
<keyword evidence="3" id="KW-1185">Reference proteome</keyword>
<dbReference type="GO" id="GO:0008832">
    <property type="term" value="F:dGTPase activity"/>
    <property type="evidence" value="ECO:0007669"/>
    <property type="project" value="TreeGrafter"/>
</dbReference>
<comment type="caution">
    <text evidence="2">The sequence shown here is derived from an EMBL/GenBank/DDBJ whole genome shotgun (WGS) entry which is preliminary data.</text>
</comment>
<dbReference type="Gene3D" id="1.10.3210.10">
    <property type="entry name" value="Hypothetical protein af1432"/>
    <property type="match status" value="1"/>
</dbReference>
<dbReference type="PANTHER" id="PTHR11373">
    <property type="entry name" value="DEOXYNUCLEOSIDE TRIPHOSPHATE TRIPHOSPHOHYDROLASE"/>
    <property type="match status" value="1"/>
</dbReference>
<dbReference type="AlphaFoldDB" id="L9X962"/>
<dbReference type="Pfam" id="PF19276">
    <property type="entry name" value="HD_assoc_2"/>
    <property type="match status" value="1"/>
</dbReference>
<dbReference type="CDD" id="cd00077">
    <property type="entry name" value="HDc"/>
    <property type="match status" value="1"/>
</dbReference>
<dbReference type="InterPro" id="IPR006674">
    <property type="entry name" value="HD_domain"/>
</dbReference>
<dbReference type="Pfam" id="PF01966">
    <property type="entry name" value="HD"/>
    <property type="match status" value="1"/>
</dbReference>
<proteinExistence type="predicted"/>
<dbReference type="FunFam" id="1.10.3210.10:FF:000037">
    <property type="entry name" value="Metal-dependent phosphohydrolase, HD superfamily"/>
    <property type="match status" value="1"/>
</dbReference>
<dbReference type="PANTHER" id="PTHR11373:SF4">
    <property type="entry name" value="DEOXYNUCLEOSIDE TRIPHOSPHATE TRIPHOSPHOHYDROLASE SAMHD1"/>
    <property type="match status" value="1"/>
</dbReference>
<dbReference type="STRING" id="1227498.C492_12534"/>
<reference evidence="2 3" key="1">
    <citation type="journal article" date="2014" name="PLoS Genet.">
        <title>Phylogenetically driven sequencing of extremely halophilic archaea reveals strategies for static and dynamic osmo-response.</title>
        <authorList>
            <person name="Becker E.A."/>
            <person name="Seitzer P.M."/>
            <person name="Tritt A."/>
            <person name="Larsen D."/>
            <person name="Krusor M."/>
            <person name="Yao A.I."/>
            <person name="Wu D."/>
            <person name="Madern D."/>
            <person name="Eisen J.A."/>
            <person name="Darling A.E."/>
            <person name="Facciotti M.T."/>
        </authorList>
    </citation>
    <scope>NUCLEOTIDE SEQUENCE [LARGE SCALE GENOMIC DNA]</scope>
    <source>
        <strain evidence="2 3">DSM 18795</strain>
    </source>
</reference>
<dbReference type="SUPFAM" id="SSF109604">
    <property type="entry name" value="HD-domain/PDEase-like"/>
    <property type="match status" value="1"/>
</dbReference>
<protein>
    <submittedName>
        <fullName evidence="2">Metal-dependent phosphohydrolase HD sub domain protein</fullName>
    </submittedName>
</protein>
<evidence type="ECO:0000259" key="1">
    <source>
        <dbReference type="SMART" id="SM00471"/>
    </source>
</evidence>
<dbReference type="InterPro" id="IPR050135">
    <property type="entry name" value="dGTPase-like"/>
</dbReference>
<dbReference type="InterPro" id="IPR003607">
    <property type="entry name" value="HD/PDEase_dom"/>
</dbReference>
<dbReference type="InterPro" id="IPR045509">
    <property type="entry name" value="HD_assoc_2"/>
</dbReference>
<sequence length="410" mass="45544">MKTIKDSVHDHIRVHGVARELLDTPEVQRLRRIAQLGTVSLVYPSANHTRFEHSLGVYHLACEALEGLGIEGKQAERVHAAAMLHDVGHGPFSHNLESLTHRRTGRYHDDVRELLADGRVGDVLREHDLEPETVAGLVAGEGRFGQLVSGELDVDRMDYLVRDAHHTGVPYGTIDHGRLVRELTFTDGELVLAEGNVQTAESLLVARALMNPTVYSHSVARISKAMLRRAAERLLEAPEAGVDAEILQRMDDYDLTVALRNCEATSAFSRRLDHRDLFKRAVWAEIDDVPDGIIEADHEAIRKFEREIAERASVDPAHVILDVPSRPSMTESTSRVMVNGEMRRLGEQSPLVGALRAAQYSQWRLGVYSPAELRDRVGRAAVDVLGLDIEGALVTEVRDGVETTLDEFVD</sequence>
<evidence type="ECO:0000313" key="3">
    <source>
        <dbReference type="Proteomes" id="UP000011531"/>
    </source>
</evidence>
<dbReference type="PATRIC" id="fig|1227498.3.peg.2431"/>
<evidence type="ECO:0000313" key="2">
    <source>
        <dbReference type="EMBL" id="ELY58260.1"/>
    </source>
</evidence>
<name>L9X962_9EURY</name>
<dbReference type="GO" id="GO:0006203">
    <property type="term" value="P:dGTP catabolic process"/>
    <property type="evidence" value="ECO:0007669"/>
    <property type="project" value="TreeGrafter"/>
</dbReference>
<gene>
    <name evidence="2" type="ORF">C492_12534</name>
</gene>